<evidence type="ECO:0000256" key="2">
    <source>
        <dbReference type="ARBA" id="ARBA00023002"/>
    </source>
</evidence>
<organism evidence="4 7">
    <name type="scientific">Rhodococcus opacus</name>
    <name type="common">Nocardia opaca</name>
    <dbReference type="NCBI Taxonomy" id="37919"/>
    <lineage>
        <taxon>Bacteria</taxon>
        <taxon>Bacillati</taxon>
        <taxon>Actinomycetota</taxon>
        <taxon>Actinomycetes</taxon>
        <taxon>Mycobacteriales</taxon>
        <taxon>Nocardiaceae</taxon>
        <taxon>Rhodococcus</taxon>
    </lineage>
</organism>
<keyword evidence="8" id="KW-1185">Reference proteome</keyword>
<feature type="domain" description="Flavin reductase like" evidence="3">
    <location>
        <begin position="21"/>
        <end position="164"/>
    </location>
</feature>
<evidence type="ECO:0000313" key="7">
    <source>
        <dbReference type="Proteomes" id="UP000186108"/>
    </source>
</evidence>
<dbReference type="Proteomes" id="UP001066327">
    <property type="component" value="Unassembled WGS sequence"/>
</dbReference>
<dbReference type="SMART" id="SM00903">
    <property type="entry name" value="Flavin_Reduct"/>
    <property type="match status" value="1"/>
</dbReference>
<dbReference type="Pfam" id="PF01613">
    <property type="entry name" value="Flavin_Reduct"/>
    <property type="match status" value="1"/>
</dbReference>
<keyword evidence="2 4" id="KW-0560">Oxidoreductase</keyword>
<evidence type="ECO:0000313" key="6">
    <source>
        <dbReference type="EMBL" id="WLF47617.1"/>
    </source>
</evidence>
<dbReference type="PANTHER" id="PTHR30466">
    <property type="entry name" value="FLAVIN REDUCTASE"/>
    <property type="match status" value="1"/>
</dbReference>
<dbReference type="Proteomes" id="UP000186108">
    <property type="component" value="Chromosome"/>
</dbReference>
<reference evidence="4 7" key="1">
    <citation type="submission" date="2014-07" db="EMBL/GenBank/DDBJ databases">
        <authorList>
            <person name="Zhang J.E."/>
            <person name="Yang H."/>
            <person name="Guo J."/>
            <person name="Deng Z."/>
            <person name="Luo H."/>
            <person name="Luo M."/>
            <person name="Zhao B."/>
        </authorList>
    </citation>
    <scope>NUCLEOTIDE SEQUENCE [LARGE SCALE GENOMIC DNA]</scope>
    <source>
        <strain evidence="4 7">1CP</strain>
    </source>
</reference>
<gene>
    <name evidence="4" type="primary">nphA2</name>
    <name evidence="5" type="synonym">nphA</name>
    <name evidence="5" type="ORF">O4328_35260</name>
    <name evidence="6" type="ORF">Q5707_00945</name>
    <name evidence="4" type="ORF">R1CP_00880</name>
</gene>
<dbReference type="PANTHER" id="PTHR30466:SF1">
    <property type="entry name" value="FMN REDUCTASE (NADH) RUTF"/>
    <property type="match status" value="1"/>
</dbReference>
<evidence type="ECO:0000313" key="4">
    <source>
        <dbReference type="EMBL" id="ANS24934.1"/>
    </source>
</evidence>
<dbReference type="InterPro" id="IPR050268">
    <property type="entry name" value="NADH-dep_flavin_reductase"/>
</dbReference>
<dbReference type="EC" id="1.5.1.36" evidence="4"/>
<protein>
    <submittedName>
        <fullName evidence="4">NADH-dependent flavin reductase</fullName>
        <ecNumber evidence="4">1.5.1.36</ecNumber>
    </submittedName>
</protein>
<sequence length="176" mass="19188">MTETVGELDPEVTPLHLRKALGRFASGVTIVTTAECEDEDSVHGMTANAFTSVSLDPPLVLVSISTRAKMDTKIRETGTYGVSILAGDQEPVSLHFAGAAHEPDRVRFVWRRGVPLLEGALVHLACTVVASHPAGDHTLHVGRVEQLWYDDGHPLVFYTGSFRSLELLGRDEPWGF</sequence>
<dbReference type="Proteomes" id="UP001231166">
    <property type="component" value="Chromosome"/>
</dbReference>
<evidence type="ECO:0000313" key="8">
    <source>
        <dbReference type="Proteomes" id="UP001066327"/>
    </source>
</evidence>
<dbReference type="GO" id="GO:0042602">
    <property type="term" value="F:riboflavin reductase (NADPH) activity"/>
    <property type="evidence" value="ECO:0007669"/>
    <property type="project" value="TreeGrafter"/>
</dbReference>
<dbReference type="AlphaFoldDB" id="A0A1B1JX55"/>
<dbReference type="GO" id="GO:0036382">
    <property type="term" value="F:flavin reductase (NADH) activity"/>
    <property type="evidence" value="ECO:0007669"/>
    <property type="project" value="UniProtKB-EC"/>
</dbReference>
<dbReference type="EMBL" id="CP130953">
    <property type="protein sequence ID" value="WLF47617.1"/>
    <property type="molecule type" value="Genomic_DNA"/>
</dbReference>
<evidence type="ECO:0000259" key="3">
    <source>
        <dbReference type="SMART" id="SM00903"/>
    </source>
</evidence>
<dbReference type="RefSeq" id="WP_005572670.1">
    <property type="nucleotide sequence ID" value="NZ_CAJUXZ010000001.1"/>
</dbReference>
<evidence type="ECO:0000313" key="5">
    <source>
        <dbReference type="EMBL" id="MCZ4588850.1"/>
    </source>
</evidence>
<dbReference type="EMBL" id="CP009111">
    <property type="protein sequence ID" value="ANS24934.1"/>
    <property type="molecule type" value="Genomic_DNA"/>
</dbReference>
<dbReference type="Gene3D" id="2.30.110.10">
    <property type="entry name" value="Electron Transport, Fmn-binding Protein, Chain A"/>
    <property type="match status" value="1"/>
</dbReference>
<accession>A0A1B1JX55</accession>
<dbReference type="InterPro" id="IPR012349">
    <property type="entry name" value="Split_barrel_FMN-bd"/>
</dbReference>
<dbReference type="GO" id="GO:0010181">
    <property type="term" value="F:FMN binding"/>
    <property type="evidence" value="ECO:0007669"/>
    <property type="project" value="InterPro"/>
</dbReference>
<dbReference type="FunFam" id="2.30.110.10:FF:000077">
    <property type="entry name" value="Putative 4-nitrophenol hydroxylase component B"/>
    <property type="match status" value="1"/>
</dbReference>
<proteinExistence type="inferred from homology"/>
<dbReference type="PATRIC" id="fig|37919.13.peg.178"/>
<reference evidence="5" key="2">
    <citation type="submission" date="2022-12" db="EMBL/GenBank/DDBJ databases">
        <authorList>
            <person name="Krivoruchko A.V."/>
            <person name="Elkin A."/>
        </authorList>
    </citation>
    <scope>NUCLEOTIDE SEQUENCE</scope>
    <source>
        <strain evidence="5">IEGM 249</strain>
    </source>
</reference>
<dbReference type="GO" id="GO:0006208">
    <property type="term" value="P:pyrimidine nucleobase catabolic process"/>
    <property type="evidence" value="ECO:0007669"/>
    <property type="project" value="TreeGrafter"/>
</dbReference>
<name>A0A1B1JX55_RHOOP</name>
<evidence type="ECO:0000256" key="1">
    <source>
        <dbReference type="ARBA" id="ARBA00008898"/>
    </source>
</evidence>
<dbReference type="EMBL" id="JAPWIS010000026">
    <property type="protein sequence ID" value="MCZ4588850.1"/>
    <property type="molecule type" value="Genomic_DNA"/>
</dbReference>
<reference evidence="6" key="3">
    <citation type="submission" date="2023-07" db="EMBL/GenBank/DDBJ databases">
        <title>Genomic analysis of Rhodococcus opacus VOC-14 with glycol ethers degradation activity.</title>
        <authorList>
            <person name="Narkevich D.A."/>
            <person name="Hlushen A.M."/>
            <person name="Akhremchuk A.E."/>
            <person name="Sikolenko M.A."/>
            <person name="Valentovich L.N."/>
        </authorList>
    </citation>
    <scope>NUCLEOTIDE SEQUENCE</scope>
    <source>
        <strain evidence="6">VOC-14</strain>
    </source>
</reference>
<comment type="similarity">
    <text evidence="1">Belongs to the non-flavoprotein flavin reductase family.</text>
</comment>
<dbReference type="SUPFAM" id="SSF50475">
    <property type="entry name" value="FMN-binding split barrel"/>
    <property type="match status" value="1"/>
</dbReference>
<dbReference type="InterPro" id="IPR002563">
    <property type="entry name" value="Flavin_Rdtase-like_dom"/>
</dbReference>